<dbReference type="PANTHER" id="PTHR45641">
    <property type="entry name" value="TETRATRICOPEPTIDE REPEAT PROTEIN (AFU_ORTHOLOGUE AFUA_6G03870)"/>
    <property type="match status" value="1"/>
</dbReference>
<feature type="transmembrane region" description="Helical" evidence="6">
    <location>
        <begin position="379"/>
        <end position="400"/>
    </location>
</feature>
<dbReference type="InterPro" id="IPR019734">
    <property type="entry name" value="TPR_rpt"/>
</dbReference>
<organism evidence="8 9">
    <name type="scientific">Sulfidibacter corallicola</name>
    <dbReference type="NCBI Taxonomy" id="2818388"/>
    <lineage>
        <taxon>Bacteria</taxon>
        <taxon>Pseudomonadati</taxon>
        <taxon>Acidobacteriota</taxon>
        <taxon>Holophagae</taxon>
        <taxon>Acanthopleuribacterales</taxon>
        <taxon>Acanthopleuribacteraceae</taxon>
        <taxon>Sulfidibacter</taxon>
    </lineage>
</organism>
<dbReference type="SMART" id="SM00220">
    <property type="entry name" value="S_TKc"/>
    <property type="match status" value="1"/>
</dbReference>
<evidence type="ECO:0000256" key="4">
    <source>
        <dbReference type="ARBA" id="ARBA00022840"/>
    </source>
</evidence>
<dbReference type="KEGG" id="scor:J3U87_21940"/>
<dbReference type="Gene3D" id="1.10.510.10">
    <property type="entry name" value="Transferase(Phosphotransferase) domain 1"/>
    <property type="match status" value="1"/>
</dbReference>
<keyword evidence="2 5" id="KW-0547">Nucleotide-binding</keyword>
<keyword evidence="6" id="KW-1133">Transmembrane helix</keyword>
<reference evidence="8" key="1">
    <citation type="submission" date="2021-03" db="EMBL/GenBank/DDBJ databases">
        <title>Acanthopleuribacteraceae sp. M133.</title>
        <authorList>
            <person name="Wang G."/>
        </authorList>
    </citation>
    <scope>NUCLEOTIDE SEQUENCE</scope>
    <source>
        <strain evidence="8">M133</strain>
    </source>
</reference>
<dbReference type="Pfam" id="PF00069">
    <property type="entry name" value="Pkinase"/>
    <property type="match status" value="1"/>
</dbReference>
<evidence type="ECO:0000256" key="5">
    <source>
        <dbReference type="PROSITE-ProRule" id="PRU10141"/>
    </source>
</evidence>
<dbReference type="Gene3D" id="1.25.40.10">
    <property type="entry name" value="Tetratricopeptide repeat domain"/>
    <property type="match status" value="4"/>
</dbReference>
<dbReference type="CDD" id="cd14014">
    <property type="entry name" value="STKc_PknB_like"/>
    <property type="match status" value="1"/>
</dbReference>
<sequence length="1040" mass="118419">MHLDDFIKKGVSASDRASLAAEFLEEMCHCRPDLVKKWLSEYSNQKDSDLSFEGHRNSGENFQKSEGLLQPGSRCGPFLIERRLGRGGMGTVYLASRADELDLKVALKTLHTWNPKAISMFKRECKILSGLKHSFIAHLIDAGTLPSGQPWLAMEFVEGQTLNVYLARENLDLKARLKLFLKICEGLGHAHQQMVIHRDLKPHNIMITAEGTPKLLDFGIAALLNPETGLQITLTSNAAPLMTPEYASPEQVNGQRLSAASDVYSLGVLLYEMLAGQRPYRMNPRILARVVQVVNSAPIIPPSRIRPEKKSTRNSLSKHLRGDIDTIVMKALERDLIRRYATVEALAGDLRAYLRGLPIEARPATRLYRFRKFLTRNPWPVGFSFFFCLFLAFLAFFATYKQTQITLEKQTAEKVTDFLVSLFEQTTPDLNKGRDVSAFEIMENGRRQLDSQLLDEPDLRIRLSGTLGRVYRSLGHYDISRQLFQRGVESTKPGSVQAFMAQLELIETLELDGDLYDANRRLASLTEYWSTVKDPVIATRLARAQGRSLNWAGKYSESLEVFNKALPFLKSLPLSEQLEFRQDRAEVYIVMNAFQDAVSELESILHAQERIYGKIHSKTAYTLLNLSVQCWLMSQIDRSEVYNRRAGDILDELFEPNHPLYILYWRNRGNIEQNRGDWKQSEGTLLKALALAGENLGKEHPLRLNILSDLTLNYRRTMDYDKAESTVREALMLKQKLYGDDHTDVASLCQELAKLLLIQGKYDSAEKLFFKSLEIDSKLLGHHSRWTAYHIGAIGDLFVRKGDFSSAELYFEKYLELIQTLHREKDKNAGIPLHNLAVLKRKQRRYKEAELFAYRAHAGMIDQFGRDHPHAASASISSGLIFLEQGRFSEAEPFICSALDLLERKMGNRHILVSEFTLYWVEYCLAIGAYLEAEAIFADISLQILGYYKANHLKIAEIMAVGGDVFFKTGDLIRSKDCYEYALGLYQEVFSENRLQIVQLQIKLSKVFLEMDLLEEATSVMDLAKEEAIIAQDPLVYLDL</sequence>
<keyword evidence="8" id="KW-0808">Transferase</keyword>
<dbReference type="SUPFAM" id="SSF48452">
    <property type="entry name" value="TPR-like"/>
    <property type="match status" value="3"/>
</dbReference>
<dbReference type="SMART" id="SM00028">
    <property type="entry name" value="TPR"/>
    <property type="match status" value="7"/>
</dbReference>
<dbReference type="GO" id="GO:0005524">
    <property type="term" value="F:ATP binding"/>
    <property type="evidence" value="ECO:0007669"/>
    <property type="project" value="UniProtKB-UniRule"/>
</dbReference>
<keyword evidence="3" id="KW-0802">TPR repeat</keyword>
<dbReference type="EMBL" id="CP071793">
    <property type="protein sequence ID" value="QTD48254.1"/>
    <property type="molecule type" value="Genomic_DNA"/>
</dbReference>
<accession>A0A8A4TGC2</accession>
<dbReference type="PANTHER" id="PTHR45641:SF19">
    <property type="entry name" value="NEPHROCYSTIN-3"/>
    <property type="match status" value="1"/>
</dbReference>
<evidence type="ECO:0000313" key="9">
    <source>
        <dbReference type="Proteomes" id="UP000663929"/>
    </source>
</evidence>
<dbReference type="Proteomes" id="UP000663929">
    <property type="component" value="Chromosome"/>
</dbReference>
<protein>
    <submittedName>
        <fullName evidence="8">Serine/threonine protein kinase</fullName>
    </submittedName>
</protein>
<name>A0A8A4TGC2_SULCO</name>
<keyword evidence="9" id="KW-1185">Reference proteome</keyword>
<dbReference type="Pfam" id="PF13424">
    <property type="entry name" value="TPR_12"/>
    <property type="match status" value="3"/>
</dbReference>
<keyword evidence="6" id="KW-0812">Transmembrane</keyword>
<dbReference type="PROSITE" id="PS00108">
    <property type="entry name" value="PROTEIN_KINASE_ST"/>
    <property type="match status" value="1"/>
</dbReference>
<dbReference type="InterPro" id="IPR008271">
    <property type="entry name" value="Ser/Thr_kinase_AS"/>
</dbReference>
<keyword evidence="1" id="KW-0677">Repeat</keyword>
<evidence type="ECO:0000256" key="6">
    <source>
        <dbReference type="SAM" id="Phobius"/>
    </source>
</evidence>
<dbReference type="InterPro" id="IPR011990">
    <property type="entry name" value="TPR-like_helical_dom_sf"/>
</dbReference>
<dbReference type="InterPro" id="IPR011009">
    <property type="entry name" value="Kinase-like_dom_sf"/>
</dbReference>
<dbReference type="AlphaFoldDB" id="A0A8A4TGC2"/>
<evidence type="ECO:0000256" key="3">
    <source>
        <dbReference type="ARBA" id="ARBA00022803"/>
    </source>
</evidence>
<evidence type="ECO:0000313" key="8">
    <source>
        <dbReference type="EMBL" id="QTD48254.1"/>
    </source>
</evidence>
<dbReference type="PROSITE" id="PS50011">
    <property type="entry name" value="PROTEIN_KINASE_DOM"/>
    <property type="match status" value="1"/>
</dbReference>
<keyword evidence="4 5" id="KW-0067">ATP-binding</keyword>
<keyword evidence="6" id="KW-0472">Membrane</keyword>
<gene>
    <name evidence="8" type="ORF">J3U87_21940</name>
</gene>
<dbReference type="Gene3D" id="3.30.200.20">
    <property type="entry name" value="Phosphorylase Kinase, domain 1"/>
    <property type="match status" value="1"/>
</dbReference>
<evidence type="ECO:0000256" key="1">
    <source>
        <dbReference type="ARBA" id="ARBA00022737"/>
    </source>
</evidence>
<keyword evidence="8" id="KW-0418">Kinase</keyword>
<keyword evidence="8" id="KW-0723">Serine/threonine-protein kinase</keyword>
<feature type="binding site" evidence="5">
    <location>
        <position position="108"/>
    </location>
    <ligand>
        <name>ATP</name>
        <dbReference type="ChEBI" id="CHEBI:30616"/>
    </ligand>
</feature>
<dbReference type="PROSITE" id="PS00107">
    <property type="entry name" value="PROTEIN_KINASE_ATP"/>
    <property type="match status" value="1"/>
</dbReference>
<dbReference type="GO" id="GO:0004674">
    <property type="term" value="F:protein serine/threonine kinase activity"/>
    <property type="evidence" value="ECO:0007669"/>
    <property type="project" value="UniProtKB-KW"/>
</dbReference>
<proteinExistence type="predicted"/>
<evidence type="ECO:0000256" key="2">
    <source>
        <dbReference type="ARBA" id="ARBA00022741"/>
    </source>
</evidence>
<feature type="domain" description="Protein kinase" evidence="7">
    <location>
        <begin position="78"/>
        <end position="354"/>
    </location>
</feature>
<dbReference type="SUPFAM" id="SSF56112">
    <property type="entry name" value="Protein kinase-like (PK-like)"/>
    <property type="match status" value="1"/>
</dbReference>
<dbReference type="InterPro" id="IPR000719">
    <property type="entry name" value="Prot_kinase_dom"/>
</dbReference>
<dbReference type="InterPro" id="IPR017441">
    <property type="entry name" value="Protein_kinase_ATP_BS"/>
</dbReference>
<evidence type="ECO:0000259" key="7">
    <source>
        <dbReference type="PROSITE" id="PS50011"/>
    </source>
</evidence>
<dbReference type="RefSeq" id="WP_237377913.1">
    <property type="nucleotide sequence ID" value="NZ_CP071793.1"/>
</dbReference>